<gene>
    <name evidence="2" type="ORF">g.114428</name>
</gene>
<dbReference type="AlphaFoldDB" id="A0A2S2PM72"/>
<sequence>MIISLICLMFMCLLQSKSSIRTIHYKFLIPEHIRIKCMCNANHSIKVKKKKVNILLIINYYSHDWSNLICYSKGKFKAIEMEQNDFLNFSNMLKDDLVLQMTDKNKTLFGTSFNGLNMTIILPKFLLKNLWIIMKNLNAHRFVTMAS</sequence>
<evidence type="ECO:0000256" key="1">
    <source>
        <dbReference type="SAM" id="SignalP"/>
    </source>
</evidence>
<feature type="signal peptide" evidence="1">
    <location>
        <begin position="1"/>
        <end position="19"/>
    </location>
</feature>
<evidence type="ECO:0000313" key="2">
    <source>
        <dbReference type="EMBL" id="MBY30378.1"/>
    </source>
</evidence>
<accession>A0A2S2PM72</accession>
<dbReference type="EMBL" id="GGMR01017759">
    <property type="protein sequence ID" value="MBY30378.1"/>
    <property type="molecule type" value="Transcribed_RNA"/>
</dbReference>
<proteinExistence type="predicted"/>
<feature type="chain" id="PRO_5015565959" evidence="1">
    <location>
        <begin position="20"/>
        <end position="147"/>
    </location>
</feature>
<keyword evidence="1" id="KW-0732">Signal</keyword>
<name>A0A2S2PM72_SCHGA</name>
<organism evidence="2">
    <name type="scientific">Schizaphis graminum</name>
    <name type="common">Green bug aphid</name>
    <dbReference type="NCBI Taxonomy" id="13262"/>
    <lineage>
        <taxon>Eukaryota</taxon>
        <taxon>Metazoa</taxon>
        <taxon>Ecdysozoa</taxon>
        <taxon>Arthropoda</taxon>
        <taxon>Hexapoda</taxon>
        <taxon>Insecta</taxon>
        <taxon>Pterygota</taxon>
        <taxon>Neoptera</taxon>
        <taxon>Paraneoptera</taxon>
        <taxon>Hemiptera</taxon>
        <taxon>Sternorrhyncha</taxon>
        <taxon>Aphidomorpha</taxon>
        <taxon>Aphidoidea</taxon>
        <taxon>Aphididae</taxon>
        <taxon>Aphidini</taxon>
        <taxon>Schizaphis</taxon>
    </lineage>
</organism>
<protein>
    <submittedName>
        <fullName evidence="2">Uncharacterized protein</fullName>
    </submittedName>
</protein>
<reference evidence="2" key="1">
    <citation type="submission" date="2018-04" db="EMBL/GenBank/DDBJ databases">
        <title>Transcriptome of Schizaphis graminum biotype I.</title>
        <authorList>
            <person name="Scully E.D."/>
            <person name="Geib S.M."/>
            <person name="Palmer N.A."/>
            <person name="Koch K."/>
            <person name="Bradshaw J."/>
            <person name="Heng-Moss T."/>
            <person name="Sarath G."/>
        </authorList>
    </citation>
    <scope>NUCLEOTIDE SEQUENCE</scope>
</reference>